<evidence type="ECO:0000259" key="5">
    <source>
        <dbReference type="PROSITE" id="PS50931"/>
    </source>
</evidence>
<sequence length="297" mass="32164">MRYDLVDLKLFVAVADAGSLLRGARQCHLATSSASHRIARLEASVGTLLLERRPHGMALTAAGELMREGARQTLARLEQMHADLLPYASGARAQVSIRANTTATNIFLPDDLAEYLRQQPQVRITLKEAASPDIVRAVASGEAQIGVLGGDVSTGDLHVQPYRQDRLVLVVPPGDALASRARIRFSEVVDAPFITLHTGTGVHTFIMNKAAELGRHLDVRIQVHGFEAVLAMVSAGVGCGLVLQSTLTQMPRPQRVVSLALEDDWAPRQLRLCVRDPAKLSHHARALFALLAAHNTI</sequence>
<dbReference type="InterPro" id="IPR000847">
    <property type="entry name" value="LysR_HTH_N"/>
</dbReference>
<evidence type="ECO:0000256" key="1">
    <source>
        <dbReference type="ARBA" id="ARBA00009437"/>
    </source>
</evidence>
<feature type="domain" description="HTH lysR-type" evidence="5">
    <location>
        <begin position="1"/>
        <end position="60"/>
    </location>
</feature>
<dbReference type="PROSITE" id="PS50931">
    <property type="entry name" value="HTH_LYSR"/>
    <property type="match status" value="1"/>
</dbReference>
<evidence type="ECO:0000256" key="2">
    <source>
        <dbReference type="ARBA" id="ARBA00023015"/>
    </source>
</evidence>
<dbReference type="OrthoDB" id="9785974at2"/>
<dbReference type="InterPro" id="IPR050950">
    <property type="entry name" value="HTH-type_LysR_regulators"/>
</dbReference>
<gene>
    <name evidence="6" type="ORF">FHP91_05505</name>
</gene>
<organism evidence="6 7">
    <name type="scientific">Denitromonas halophila</name>
    <dbReference type="NCBI Taxonomy" id="1629404"/>
    <lineage>
        <taxon>Bacteria</taxon>
        <taxon>Pseudomonadati</taxon>
        <taxon>Pseudomonadota</taxon>
        <taxon>Betaproteobacteria</taxon>
        <taxon>Rhodocyclales</taxon>
        <taxon>Zoogloeaceae</taxon>
        <taxon>Denitromonas</taxon>
    </lineage>
</organism>
<dbReference type="SUPFAM" id="SSF46785">
    <property type="entry name" value="Winged helix' DNA-binding domain"/>
    <property type="match status" value="1"/>
</dbReference>
<dbReference type="InterPro" id="IPR036388">
    <property type="entry name" value="WH-like_DNA-bd_sf"/>
</dbReference>
<keyword evidence="4" id="KW-0804">Transcription</keyword>
<keyword evidence="7" id="KW-1185">Reference proteome</keyword>
<comment type="caution">
    <text evidence="6">The sequence shown here is derived from an EMBL/GenBank/DDBJ whole genome shotgun (WGS) entry which is preliminary data.</text>
</comment>
<keyword evidence="3" id="KW-0238">DNA-binding</keyword>
<dbReference type="Gene3D" id="3.40.190.290">
    <property type="match status" value="1"/>
</dbReference>
<dbReference type="FunFam" id="1.10.10.10:FF:000001">
    <property type="entry name" value="LysR family transcriptional regulator"/>
    <property type="match status" value="1"/>
</dbReference>
<dbReference type="GO" id="GO:0005829">
    <property type="term" value="C:cytosol"/>
    <property type="evidence" value="ECO:0007669"/>
    <property type="project" value="TreeGrafter"/>
</dbReference>
<dbReference type="Proteomes" id="UP000319502">
    <property type="component" value="Unassembled WGS sequence"/>
</dbReference>
<dbReference type="AlphaFoldDB" id="A0A557R1R3"/>
<dbReference type="Gene3D" id="1.10.10.10">
    <property type="entry name" value="Winged helix-like DNA-binding domain superfamily/Winged helix DNA-binding domain"/>
    <property type="match status" value="1"/>
</dbReference>
<dbReference type="PANTHER" id="PTHR30419">
    <property type="entry name" value="HTH-TYPE TRANSCRIPTIONAL REGULATOR YBHD"/>
    <property type="match status" value="1"/>
</dbReference>
<dbReference type="InterPro" id="IPR005119">
    <property type="entry name" value="LysR_subst-bd"/>
</dbReference>
<dbReference type="GO" id="GO:0003677">
    <property type="term" value="F:DNA binding"/>
    <property type="evidence" value="ECO:0007669"/>
    <property type="project" value="UniProtKB-KW"/>
</dbReference>
<proteinExistence type="inferred from homology"/>
<keyword evidence="2" id="KW-0805">Transcription regulation</keyword>
<protein>
    <submittedName>
        <fullName evidence="6">LysR family transcriptional regulator</fullName>
    </submittedName>
</protein>
<comment type="similarity">
    <text evidence="1">Belongs to the LysR transcriptional regulatory family.</text>
</comment>
<dbReference type="SUPFAM" id="SSF53850">
    <property type="entry name" value="Periplasmic binding protein-like II"/>
    <property type="match status" value="1"/>
</dbReference>
<reference evidence="6 7" key="1">
    <citation type="submission" date="2019-07" db="EMBL/GenBank/DDBJ databases">
        <title>The pathways for chlorine oxyanion respiration interact through the shared metabolite chlorate.</title>
        <authorList>
            <person name="Barnum T.P."/>
            <person name="Cheng Y."/>
            <person name="Hill K.A."/>
            <person name="Lucas L.N."/>
            <person name="Carlson H.K."/>
            <person name="Coates J.D."/>
        </authorList>
    </citation>
    <scope>NUCLEOTIDE SEQUENCE [LARGE SCALE GENOMIC DNA]</scope>
    <source>
        <strain evidence="6 7">SFB-3</strain>
    </source>
</reference>
<dbReference type="Pfam" id="PF00126">
    <property type="entry name" value="HTH_1"/>
    <property type="match status" value="1"/>
</dbReference>
<accession>A0A557R1R3</accession>
<name>A0A557R1R3_9RHOO</name>
<evidence type="ECO:0000313" key="6">
    <source>
        <dbReference type="EMBL" id="TVO59103.1"/>
    </source>
</evidence>
<dbReference type="RefSeq" id="WP_144308605.1">
    <property type="nucleotide sequence ID" value="NZ_VMNK01000003.1"/>
</dbReference>
<dbReference type="GO" id="GO:0003700">
    <property type="term" value="F:DNA-binding transcription factor activity"/>
    <property type="evidence" value="ECO:0007669"/>
    <property type="project" value="InterPro"/>
</dbReference>
<evidence type="ECO:0000313" key="7">
    <source>
        <dbReference type="Proteomes" id="UP000319502"/>
    </source>
</evidence>
<evidence type="ECO:0000256" key="3">
    <source>
        <dbReference type="ARBA" id="ARBA00023125"/>
    </source>
</evidence>
<dbReference type="EMBL" id="VMNK01000003">
    <property type="protein sequence ID" value="TVO59103.1"/>
    <property type="molecule type" value="Genomic_DNA"/>
</dbReference>
<dbReference type="CDD" id="cd08421">
    <property type="entry name" value="PBP2_LTTR_like_1"/>
    <property type="match status" value="1"/>
</dbReference>
<dbReference type="Pfam" id="PF03466">
    <property type="entry name" value="LysR_substrate"/>
    <property type="match status" value="1"/>
</dbReference>
<dbReference type="InterPro" id="IPR036390">
    <property type="entry name" value="WH_DNA-bd_sf"/>
</dbReference>
<dbReference type="PANTHER" id="PTHR30419:SF2">
    <property type="entry name" value="LYSR FAMILY TRANSCRIPTIONAL REGULATOR"/>
    <property type="match status" value="1"/>
</dbReference>
<evidence type="ECO:0000256" key="4">
    <source>
        <dbReference type="ARBA" id="ARBA00023163"/>
    </source>
</evidence>